<dbReference type="EMBL" id="JAUSZI010000003">
    <property type="protein sequence ID" value="MDQ1033513.1"/>
    <property type="molecule type" value="Genomic_DNA"/>
</dbReference>
<organism evidence="2 3">
    <name type="scientific">Streptomyces umbrinus</name>
    <dbReference type="NCBI Taxonomy" id="67370"/>
    <lineage>
        <taxon>Bacteria</taxon>
        <taxon>Bacillati</taxon>
        <taxon>Actinomycetota</taxon>
        <taxon>Actinomycetes</taxon>
        <taxon>Kitasatosporales</taxon>
        <taxon>Streptomycetaceae</taxon>
        <taxon>Streptomyces</taxon>
        <taxon>Streptomyces phaeochromogenes group</taxon>
    </lineage>
</organism>
<keyword evidence="3" id="KW-1185">Reference proteome</keyword>
<name>A0ABU0TCG5_9ACTN</name>
<sequence>MRSGPSAALPNLCARQSHDGGSELDSTQADAKDCGNRASWYSVGIAPPNYQEALLSCADPHAITRSGALFDQPSPVIDKRMASEDLRLKAFALAALLISPQPPQDAVVAAALALCDGKNWLVRQLSGRDKLATVFLVSYLYALDSRDSSHEFRRHGGVHVITPDAQRAEEYFNFFAPLYDKVDHTRVAQLLGADPLSVEGSKAYLADIVIGTREEFIASYAAYRDAGPDFSLHASRGRLALAIDRDHKELRSEELIRHYPKMATV</sequence>
<protein>
    <submittedName>
        <fullName evidence="2">Uncharacterized protein</fullName>
    </submittedName>
</protein>
<dbReference type="Proteomes" id="UP001230328">
    <property type="component" value="Unassembled WGS sequence"/>
</dbReference>
<feature type="region of interest" description="Disordered" evidence="1">
    <location>
        <begin position="1"/>
        <end position="30"/>
    </location>
</feature>
<gene>
    <name evidence="2" type="ORF">QF035_011182</name>
</gene>
<accession>A0ABU0TCG5</accession>
<proteinExistence type="predicted"/>
<reference evidence="2 3" key="1">
    <citation type="submission" date="2023-07" db="EMBL/GenBank/DDBJ databases">
        <title>Comparative genomics of wheat-associated soil bacteria to identify genetic determinants of phenazine resistance.</title>
        <authorList>
            <person name="Mouncey N."/>
        </authorList>
    </citation>
    <scope>NUCLEOTIDE SEQUENCE [LARGE SCALE GENOMIC DNA]</scope>
    <source>
        <strain evidence="2 3">V2I4</strain>
    </source>
</reference>
<evidence type="ECO:0000256" key="1">
    <source>
        <dbReference type="SAM" id="MobiDB-lite"/>
    </source>
</evidence>
<dbReference type="InterPro" id="IPR027417">
    <property type="entry name" value="P-loop_NTPase"/>
</dbReference>
<comment type="caution">
    <text evidence="2">The sequence shown here is derived from an EMBL/GenBank/DDBJ whole genome shotgun (WGS) entry which is preliminary data.</text>
</comment>
<dbReference type="Gene3D" id="3.40.50.300">
    <property type="entry name" value="P-loop containing nucleotide triphosphate hydrolases"/>
    <property type="match status" value="1"/>
</dbReference>
<evidence type="ECO:0000313" key="3">
    <source>
        <dbReference type="Proteomes" id="UP001230328"/>
    </source>
</evidence>
<evidence type="ECO:0000313" key="2">
    <source>
        <dbReference type="EMBL" id="MDQ1033513.1"/>
    </source>
</evidence>